<dbReference type="Pfam" id="PF14432">
    <property type="entry name" value="DYW_deaminase"/>
    <property type="match status" value="1"/>
</dbReference>
<dbReference type="PANTHER" id="PTHR47926:SF347">
    <property type="entry name" value="PENTATRICOPEPTIDE REPEAT-CONTAINING PROTEIN"/>
    <property type="match status" value="1"/>
</dbReference>
<comment type="similarity">
    <text evidence="1">Belongs to the PPR family. PCMP-H subfamily.</text>
</comment>
<dbReference type="Pfam" id="PF20431">
    <property type="entry name" value="E_motif"/>
    <property type="match status" value="1"/>
</dbReference>
<dbReference type="FunFam" id="1.25.40.10:FF:001389">
    <property type="entry name" value="Pentatricopeptide repeat-containing protein At3g14330"/>
    <property type="match status" value="1"/>
</dbReference>
<protein>
    <recommendedName>
        <fullName evidence="5">DYW domain-containing protein</fullName>
    </recommendedName>
</protein>
<dbReference type="InterPro" id="IPR011990">
    <property type="entry name" value="TPR-like_helical_dom_sf"/>
</dbReference>
<dbReference type="FunFam" id="1.25.40.10:FF:000987">
    <property type="entry name" value="Pentatricopeptide repeat-containing protein At3g14330"/>
    <property type="match status" value="1"/>
</dbReference>
<dbReference type="FunFam" id="1.25.40.10:FF:000031">
    <property type="entry name" value="Pentatricopeptide repeat-containing protein mitochondrial"/>
    <property type="match status" value="1"/>
</dbReference>
<dbReference type="Proteomes" id="UP001314170">
    <property type="component" value="Unassembled WGS sequence"/>
</dbReference>
<evidence type="ECO:0000256" key="1">
    <source>
        <dbReference type="ARBA" id="ARBA00006643"/>
    </source>
</evidence>
<evidence type="ECO:0000256" key="2">
    <source>
        <dbReference type="ARBA" id="ARBA00022737"/>
    </source>
</evidence>
<dbReference type="AlphaFoldDB" id="A0AAV1RTQ4"/>
<dbReference type="InterPro" id="IPR046848">
    <property type="entry name" value="E_motif"/>
</dbReference>
<dbReference type="Gene3D" id="1.25.40.10">
    <property type="entry name" value="Tetratricopeptide repeat domain"/>
    <property type="match status" value="3"/>
</dbReference>
<proteinExistence type="inferred from homology"/>
<reference evidence="6 7" key="1">
    <citation type="submission" date="2024-01" db="EMBL/GenBank/DDBJ databases">
        <authorList>
            <person name="Waweru B."/>
        </authorList>
    </citation>
    <scope>NUCLEOTIDE SEQUENCE [LARGE SCALE GENOMIC DNA]</scope>
</reference>
<gene>
    <name evidence="6" type="ORF">DCAF_LOCUS13960</name>
</gene>
<feature type="repeat" description="PPR" evidence="4">
    <location>
        <begin position="342"/>
        <end position="376"/>
    </location>
</feature>
<dbReference type="Pfam" id="PF13041">
    <property type="entry name" value="PPR_2"/>
    <property type="match status" value="2"/>
</dbReference>
<evidence type="ECO:0000313" key="6">
    <source>
        <dbReference type="EMBL" id="CAK7338912.1"/>
    </source>
</evidence>
<evidence type="ECO:0000256" key="3">
    <source>
        <dbReference type="ARBA" id="ARBA00061659"/>
    </source>
</evidence>
<dbReference type="Pfam" id="PF01535">
    <property type="entry name" value="PPR"/>
    <property type="match status" value="1"/>
</dbReference>
<dbReference type="GO" id="GO:0008270">
    <property type="term" value="F:zinc ion binding"/>
    <property type="evidence" value="ECO:0007669"/>
    <property type="project" value="InterPro"/>
</dbReference>
<dbReference type="SUPFAM" id="SSF48452">
    <property type="entry name" value="TPR-like"/>
    <property type="match status" value="1"/>
</dbReference>
<keyword evidence="2" id="KW-0677">Repeat</keyword>
<keyword evidence="7" id="KW-1185">Reference proteome</keyword>
<comment type="caution">
    <text evidence="6">The sequence shown here is derived from an EMBL/GenBank/DDBJ whole genome shotgun (WGS) entry which is preliminary data.</text>
</comment>
<dbReference type="GO" id="GO:0003729">
    <property type="term" value="F:mRNA binding"/>
    <property type="evidence" value="ECO:0007669"/>
    <property type="project" value="UniProtKB-ARBA"/>
</dbReference>
<accession>A0AAV1RTQ4</accession>
<comment type="similarity">
    <text evidence="3">Belongs to the PPR family. PCMP-E subfamily.</text>
</comment>
<evidence type="ECO:0000256" key="4">
    <source>
        <dbReference type="PROSITE-ProRule" id="PRU00708"/>
    </source>
</evidence>
<dbReference type="PANTHER" id="PTHR47926">
    <property type="entry name" value="PENTATRICOPEPTIDE REPEAT-CONTAINING PROTEIN"/>
    <property type="match status" value="1"/>
</dbReference>
<dbReference type="PROSITE" id="PS51375">
    <property type="entry name" value="PPR"/>
    <property type="match status" value="2"/>
</dbReference>
<name>A0AAV1RTQ4_9ROSI</name>
<sequence length="650" mass="73072">MIPAISVLTNTPIPTNLTLISGPKTQKTPPKNPQALNQTLKSLTKSGKLDEAIRLIESSPSKFTDPETYGLLLHSCISQKSLQHGQRVYKQLLAIDQEDNKKLIQNPNLKRKLITLFSVCGELDEARRIFENGLENEGLPESIWVAMGIGYSKNGLFRDALLVYIEMLWNCVEPGNFAFSVALKACADLRELWVGRGVHGQVIKAIEEPDQVVNNAVLRLYTQCECFDEVLKVFDQMPERNVVSWNSMISGLVKEDKLGKSLDVFRRMQREGMGFSWVTLTTILPICARVTALHSGKEIHAQIVKSVRRPDVLVLNSLVDMYVKCGVFNSGRRLFDGMRSKDLTTWNTMLTGYAINGCMGEAMDLFNEMLSCGVRPDEVTFIALLSGCSHAGLTEGGQKLFHRMEMDFEVSPSLEHYACLVDMLGRAGRIHDALLVVKTMPMKASGSIWGSLLNSCRLHNEVPLAEAIAKRLFELEPNNPGNYVMLSNIYANVGMWGSVNMVREMMQTRRIMKEAGCSWIQVKNKMHTFVAGGGFEFRNSDEYKKIWNKLTEAMEKVGYVPNTDVVLHDVNEEIKATWVCGHSERLATVFALIHTAAGMPIRITKNLRVCVDCHSWIKIVSRVTGRVIVLRDTNRFHHFKEGACSCNDYW</sequence>
<feature type="repeat" description="PPR" evidence="4">
    <location>
        <begin position="241"/>
        <end position="275"/>
    </location>
</feature>
<dbReference type="GO" id="GO:0009451">
    <property type="term" value="P:RNA modification"/>
    <property type="evidence" value="ECO:0007669"/>
    <property type="project" value="InterPro"/>
</dbReference>
<dbReference type="InterPro" id="IPR032867">
    <property type="entry name" value="DYW_dom"/>
</dbReference>
<feature type="domain" description="DYW" evidence="5">
    <location>
        <begin position="558"/>
        <end position="650"/>
    </location>
</feature>
<dbReference type="EMBL" id="CAWUPB010001156">
    <property type="protein sequence ID" value="CAK7338912.1"/>
    <property type="molecule type" value="Genomic_DNA"/>
</dbReference>
<evidence type="ECO:0000313" key="7">
    <source>
        <dbReference type="Proteomes" id="UP001314170"/>
    </source>
</evidence>
<evidence type="ECO:0000259" key="5">
    <source>
        <dbReference type="Pfam" id="PF14432"/>
    </source>
</evidence>
<dbReference type="FunFam" id="1.25.40.10:FF:000280">
    <property type="entry name" value="Pentatricopeptide repeat-containing protein"/>
    <property type="match status" value="1"/>
</dbReference>
<dbReference type="InterPro" id="IPR002885">
    <property type="entry name" value="PPR_rpt"/>
</dbReference>
<dbReference type="InterPro" id="IPR046960">
    <property type="entry name" value="PPR_At4g14850-like_plant"/>
</dbReference>
<organism evidence="6 7">
    <name type="scientific">Dovyalis caffra</name>
    <dbReference type="NCBI Taxonomy" id="77055"/>
    <lineage>
        <taxon>Eukaryota</taxon>
        <taxon>Viridiplantae</taxon>
        <taxon>Streptophyta</taxon>
        <taxon>Embryophyta</taxon>
        <taxon>Tracheophyta</taxon>
        <taxon>Spermatophyta</taxon>
        <taxon>Magnoliopsida</taxon>
        <taxon>eudicotyledons</taxon>
        <taxon>Gunneridae</taxon>
        <taxon>Pentapetalae</taxon>
        <taxon>rosids</taxon>
        <taxon>fabids</taxon>
        <taxon>Malpighiales</taxon>
        <taxon>Salicaceae</taxon>
        <taxon>Flacourtieae</taxon>
        <taxon>Dovyalis</taxon>
    </lineage>
</organism>
<dbReference type="NCBIfam" id="TIGR00756">
    <property type="entry name" value="PPR"/>
    <property type="match status" value="3"/>
</dbReference>